<accession>M5ESS7</accession>
<feature type="compositionally biased region" description="Polar residues" evidence="1">
    <location>
        <begin position="150"/>
        <end position="162"/>
    </location>
</feature>
<name>M5ESS7_9HYPH</name>
<evidence type="ECO:0000313" key="2">
    <source>
        <dbReference type="EMBL" id="CCV07984.1"/>
    </source>
</evidence>
<evidence type="ECO:0000256" key="1">
    <source>
        <dbReference type="SAM" id="MobiDB-lite"/>
    </source>
</evidence>
<feature type="region of interest" description="Disordered" evidence="1">
    <location>
        <begin position="75"/>
        <end position="99"/>
    </location>
</feature>
<protein>
    <submittedName>
        <fullName evidence="2">Uncharacterized protein</fullName>
    </submittedName>
</protein>
<evidence type="ECO:0000313" key="3">
    <source>
        <dbReference type="Proteomes" id="UP000012062"/>
    </source>
</evidence>
<sequence>MATIPLQLAQRRLDTGNVVSYPAGPPVGEAMQNFGDELSAVAERYRQQKEQQEAFDAEIVRRRLNEQVAQAEDEAVQNAPADGRGLHDSMYGQVDPRTGRVVKPGLFDELFDSTLPKVSEGQRANFTGRRKSCARLAPPAWPPGSRRDATSMSRSSGPRSTISTPARSRKATRTTRRPSKRSGRAASTSSPR</sequence>
<feature type="compositionally biased region" description="Basic residues" evidence="1">
    <location>
        <begin position="167"/>
        <end position="183"/>
    </location>
</feature>
<dbReference type="STRING" id="1297569.MESS2_670002"/>
<dbReference type="Proteomes" id="UP000012062">
    <property type="component" value="Unassembled WGS sequence"/>
</dbReference>
<organism evidence="2 3">
    <name type="scientific">Mesorhizobium metallidurans STM 2683</name>
    <dbReference type="NCBI Taxonomy" id="1297569"/>
    <lineage>
        <taxon>Bacteria</taxon>
        <taxon>Pseudomonadati</taxon>
        <taxon>Pseudomonadota</taxon>
        <taxon>Alphaproteobacteria</taxon>
        <taxon>Hyphomicrobiales</taxon>
        <taxon>Phyllobacteriaceae</taxon>
        <taxon>Mesorhizobium</taxon>
    </lineage>
</organism>
<comment type="caution">
    <text evidence="2">The sequence shown here is derived from an EMBL/GenBank/DDBJ whole genome shotgun (WGS) entry which is preliminary data.</text>
</comment>
<gene>
    <name evidence="2" type="ORF">MESS2_670002</name>
</gene>
<reference evidence="2 3" key="1">
    <citation type="submission" date="2013-02" db="EMBL/GenBank/DDBJ databases">
        <authorList>
            <person name="Genoscope - CEA"/>
        </authorList>
    </citation>
    <scope>NUCLEOTIDE SEQUENCE [LARGE SCALE GENOMIC DNA]</scope>
    <source>
        <strain evidence="2 3">STM 2683</strain>
    </source>
</reference>
<feature type="region of interest" description="Disordered" evidence="1">
    <location>
        <begin position="121"/>
        <end position="192"/>
    </location>
</feature>
<proteinExistence type="predicted"/>
<dbReference type="AlphaFoldDB" id="M5ESS7"/>
<keyword evidence="3" id="KW-1185">Reference proteome</keyword>
<dbReference type="EMBL" id="CAUM01000136">
    <property type="protein sequence ID" value="CCV07984.1"/>
    <property type="molecule type" value="Genomic_DNA"/>
</dbReference>